<keyword evidence="2" id="KW-1185">Reference proteome</keyword>
<evidence type="ECO:0000313" key="2">
    <source>
        <dbReference type="Proteomes" id="UP000275846"/>
    </source>
</evidence>
<dbReference type="SUPFAM" id="SSF56219">
    <property type="entry name" value="DNase I-like"/>
    <property type="match status" value="1"/>
</dbReference>
<dbReference type="AlphaFoldDB" id="A0A183TAU6"/>
<dbReference type="WBParaSite" id="SSLN_0001410901-mRNA-1">
    <property type="protein sequence ID" value="SSLN_0001410901-mRNA-1"/>
    <property type="gene ID" value="SSLN_0001410901"/>
</dbReference>
<dbReference type="Gene3D" id="3.60.10.10">
    <property type="entry name" value="Endonuclease/exonuclease/phosphatase"/>
    <property type="match status" value="1"/>
</dbReference>
<name>A0A183TAU6_SCHSO</name>
<dbReference type="STRING" id="70667.A0A183TAU6"/>
<protein>
    <submittedName>
        <fullName evidence="3">Endo/exonuclease/phosphatase domain-containing protein</fullName>
    </submittedName>
</protein>
<dbReference type="Proteomes" id="UP000275846">
    <property type="component" value="Unassembled WGS sequence"/>
</dbReference>
<gene>
    <name evidence="1" type="ORF">SSLN_LOCUS13594</name>
</gene>
<sequence length="141" mass="14857">MSLRLPLQGDMFATIIGAYAPPMTRSDAATDKFYEDLHALLATRPKVDNLVALGDFNTRVGTDHAAWQGVLCPHGLGCCNGNGLLLLRTCAEHPLSLCGIRARCGGTPRGGSGRASHLPAISGLIDSFLTLGSGGKEERVR</sequence>
<evidence type="ECO:0000313" key="3">
    <source>
        <dbReference type="WBParaSite" id="SSLN_0001410901-mRNA-1"/>
    </source>
</evidence>
<dbReference type="OrthoDB" id="10030815at2759"/>
<proteinExistence type="predicted"/>
<evidence type="ECO:0000313" key="1">
    <source>
        <dbReference type="EMBL" id="VDL99979.1"/>
    </source>
</evidence>
<dbReference type="InterPro" id="IPR036691">
    <property type="entry name" value="Endo/exonu/phosph_ase_sf"/>
</dbReference>
<dbReference type="EMBL" id="UYSU01038212">
    <property type="protein sequence ID" value="VDL99979.1"/>
    <property type="molecule type" value="Genomic_DNA"/>
</dbReference>
<reference evidence="3" key="1">
    <citation type="submission" date="2016-06" db="UniProtKB">
        <authorList>
            <consortium name="WormBaseParasite"/>
        </authorList>
    </citation>
    <scope>IDENTIFICATION</scope>
</reference>
<organism evidence="3">
    <name type="scientific">Schistocephalus solidus</name>
    <name type="common">Tapeworm</name>
    <dbReference type="NCBI Taxonomy" id="70667"/>
    <lineage>
        <taxon>Eukaryota</taxon>
        <taxon>Metazoa</taxon>
        <taxon>Spiralia</taxon>
        <taxon>Lophotrochozoa</taxon>
        <taxon>Platyhelminthes</taxon>
        <taxon>Cestoda</taxon>
        <taxon>Eucestoda</taxon>
        <taxon>Diphyllobothriidea</taxon>
        <taxon>Diphyllobothriidae</taxon>
        <taxon>Schistocephalus</taxon>
    </lineage>
</organism>
<accession>A0A183TAU6</accession>
<reference evidence="1 2" key="2">
    <citation type="submission" date="2018-11" db="EMBL/GenBank/DDBJ databases">
        <authorList>
            <consortium name="Pathogen Informatics"/>
        </authorList>
    </citation>
    <scope>NUCLEOTIDE SEQUENCE [LARGE SCALE GENOMIC DNA]</scope>
    <source>
        <strain evidence="1 2">NST_G2</strain>
    </source>
</reference>